<sequence length="132" mass="15524">MLKRVFSIFLSLFVINCNPITEKNTSESLEDFDVFYNKFHSDSVFQLSRIKFPLKGKKIDGFKKEEWTAKNWDPLITKITAIDTTEFKTSAIKRDSTFIQKCYISDSGFYTEYQFELVDGKWNLVYALDKNL</sequence>
<dbReference type="OrthoDB" id="1043604at2"/>
<organism evidence="1 2">
    <name type="scientific">Flavobacterium macacae</name>
    <dbReference type="NCBI Taxonomy" id="2488993"/>
    <lineage>
        <taxon>Bacteria</taxon>
        <taxon>Pseudomonadati</taxon>
        <taxon>Bacteroidota</taxon>
        <taxon>Flavobacteriia</taxon>
        <taxon>Flavobacteriales</taxon>
        <taxon>Flavobacteriaceae</taxon>
        <taxon>Flavobacterium</taxon>
    </lineage>
</organism>
<gene>
    <name evidence="1" type="ORF">EG849_12185</name>
</gene>
<comment type="caution">
    <text evidence="1">The sequence shown here is derived from an EMBL/GenBank/DDBJ whole genome shotgun (WGS) entry which is preliminary data.</text>
</comment>
<name>A0A3P3W3U5_9FLAO</name>
<evidence type="ECO:0000313" key="1">
    <source>
        <dbReference type="EMBL" id="RRJ89761.1"/>
    </source>
</evidence>
<reference evidence="1 2" key="1">
    <citation type="submission" date="2018-11" db="EMBL/GenBank/DDBJ databases">
        <title>Flavobacterium sp. nov., YIM 102600 draft genome.</title>
        <authorList>
            <person name="Li G."/>
            <person name="Jiang Y."/>
        </authorList>
    </citation>
    <scope>NUCLEOTIDE SEQUENCE [LARGE SCALE GENOMIC DNA]</scope>
    <source>
        <strain evidence="1 2">YIM 102600</strain>
    </source>
</reference>
<evidence type="ECO:0000313" key="2">
    <source>
        <dbReference type="Proteomes" id="UP000271937"/>
    </source>
</evidence>
<dbReference type="Proteomes" id="UP000271937">
    <property type="component" value="Unassembled WGS sequence"/>
</dbReference>
<dbReference type="EMBL" id="RQVR01000014">
    <property type="protein sequence ID" value="RRJ89761.1"/>
    <property type="molecule type" value="Genomic_DNA"/>
</dbReference>
<dbReference type="Gene3D" id="3.10.450.410">
    <property type="match status" value="1"/>
</dbReference>
<proteinExistence type="predicted"/>
<dbReference type="RefSeq" id="WP_125013360.1">
    <property type="nucleotide sequence ID" value="NZ_RQVR01000014.1"/>
</dbReference>
<accession>A0A3P3W3U5</accession>
<keyword evidence="2" id="KW-1185">Reference proteome</keyword>
<protein>
    <submittedName>
        <fullName evidence="1">Uncharacterized protein</fullName>
    </submittedName>
</protein>
<dbReference type="AlphaFoldDB" id="A0A3P3W3U5"/>